<gene>
    <name evidence="1" type="ORF">MM415B04971_0001</name>
</gene>
<dbReference type="EMBL" id="MT143365">
    <property type="protein sequence ID" value="QJA96034.1"/>
    <property type="molecule type" value="Genomic_DNA"/>
</dbReference>
<reference evidence="1" key="1">
    <citation type="submission" date="2020-03" db="EMBL/GenBank/DDBJ databases">
        <title>The deep terrestrial virosphere.</title>
        <authorList>
            <person name="Holmfeldt K."/>
            <person name="Nilsson E."/>
            <person name="Simone D."/>
            <person name="Lopez-Fernandez M."/>
            <person name="Wu X."/>
            <person name="de Brujin I."/>
            <person name="Lundin D."/>
            <person name="Andersson A."/>
            <person name="Bertilsson S."/>
            <person name="Dopson M."/>
        </authorList>
    </citation>
    <scope>NUCLEOTIDE SEQUENCE</scope>
    <source>
        <strain evidence="1">MM415B04971</strain>
    </source>
</reference>
<evidence type="ECO:0000313" key="1">
    <source>
        <dbReference type="EMBL" id="QJA96034.1"/>
    </source>
</evidence>
<organism evidence="1">
    <name type="scientific">viral metagenome</name>
    <dbReference type="NCBI Taxonomy" id="1070528"/>
    <lineage>
        <taxon>unclassified sequences</taxon>
        <taxon>metagenomes</taxon>
        <taxon>organismal metagenomes</taxon>
    </lineage>
</organism>
<proteinExistence type="predicted"/>
<dbReference type="AlphaFoldDB" id="A0A6M3LRC4"/>
<accession>A0A6M3LRC4</accession>
<name>A0A6M3LRC4_9ZZZZ</name>
<sequence length="61" mass="7073">MPEDILKKKFTAHLICTICGNCEYKEVHFEIDAFGKLILNGYFECERCCGHGLDIYLEEVE</sequence>
<protein>
    <submittedName>
        <fullName evidence="1">Uncharacterized protein</fullName>
    </submittedName>
</protein>